<keyword evidence="6" id="KW-0227">DNA damage</keyword>
<keyword evidence="5" id="KW-0808">Transferase</keyword>
<name>A0A1F4U1I1_UNCW3</name>
<evidence type="ECO:0000313" key="11">
    <source>
        <dbReference type="Proteomes" id="UP000177025"/>
    </source>
</evidence>
<dbReference type="EC" id="2.1.1.63" evidence="3"/>
<keyword evidence="7" id="KW-0234">DNA repair</keyword>
<dbReference type="PANTHER" id="PTHR10815:SF13">
    <property type="entry name" value="METHYLATED-DNA--PROTEIN-CYSTEINE METHYLTRANSFERASE"/>
    <property type="match status" value="1"/>
</dbReference>
<accession>A0A1F4U1I1</accession>
<dbReference type="Gene3D" id="1.10.10.10">
    <property type="entry name" value="Winged helix-like DNA-binding domain superfamily/Winged helix DNA-binding domain"/>
    <property type="match status" value="1"/>
</dbReference>
<dbReference type="InterPro" id="IPR036388">
    <property type="entry name" value="WH-like_DNA-bd_sf"/>
</dbReference>
<comment type="catalytic activity">
    <reaction evidence="1">
        <text>a 4-O-methyl-thymidine in DNA + L-cysteinyl-[protein] = a thymidine in DNA + S-methyl-L-cysteinyl-[protein]</text>
        <dbReference type="Rhea" id="RHEA:53428"/>
        <dbReference type="Rhea" id="RHEA-COMP:10131"/>
        <dbReference type="Rhea" id="RHEA-COMP:10132"/>
        <dbReference type="Rhea" id="RHEA-COMP:13555"/>
        <dbReference type="Rhea" id="RHEA-COMP:13556"/>
        <dbReference type="ChEBI" id="CHEBI:29950"/>
        <dbReference type="ChEBI" id="CHEBI:82612"/>
        <dbReference type="ChEBI" id="CHEBI:137386"/>
        <dbReference type="ChEBI" id="CHEBI:137387"/>
        <dbReference type="EC" id="2.1.1.63"/>
    </reaction>
</comment>
<evidence type="ECO:0000256" key="4">
    <source>
        <dbReference type="ARBA" id="ARBA00022603"/>
    </source>
</evidence>
<evidence type="ECO:0000313" key="10">
    <source>
        <dbReference type="EMBL" id="OGC38828.1"/>
    </source>
</evidence>
<dbReference type="NCBIfam" id="TIGR00589">
    <property type="entry name" value="ogt"/>
    <property type="match status" value="1"/>
</dbReference>
<dbReference type="PANTHER" id="PTHR10815">
    <property type="entry name" value="METHYLATED-DNA--PROTEIN-CYSTEINE METHYLTRANSFERASE"/>
    <property type="match status" value="1"/>
</dbReference>
<dbReference type="AlphaFoldDB" id="A0A1F4U1I1"/>
<dbReference type="InterPro" id="IPR036217">
    <property type="entry name" value="MethylDNA_cys_MeTrfase_DNAb"/>
</dbReference>
<dbReference type="GO" id="GO:0032259">
    <property type="term" value="P:methylation"/>
    <property type="evidence" value="ECO:0007669"/>
    <property type="project" value="UniProtKB-KW"/>
</dbReference>
<dbReference type="InterPro" id="IPR014048">
    <property type="entry name" value="MethylDNA_cys_MeTrfase_DNA-bd"/>
</dbReference>
<dbReference type="Pfam" id="PF01035">
    <property type="entry name" value="DNA_binding_1"/>
    <property type="match status" value="1"/>
</dbReference>
<dbReference type="Proteomes" id="UP000177025">
    <property type="component" value="Unassembled WGS sequence"/>
</dbReference>
<keyword evidence="4" id="KW-0489">Methyltransferase</keyword>
<proteinExistence type="inferred from homology"/>
<sequence>MGDESLFDRVARFHDYEQENYAMMFFNTKINPVRELRPLTGMRDGGIKPPSALYGNNNRLKSVVFSNGINSPIGRIILVWQREKTTKLIRLILPSERFLLSTHRYTRGKDRSIDQLINAIHGYFDGSRKRLPLDRLDWSVCSTFQQKVLKHEWLIPYGKVSSYQNLAGSVRDTRCRRAVGSALARNPFPIIIPCHRTVRSDLSLGGYRGGLKLKRWLLEHEGVEFDASARILKKFFRD</sequence>
<evidence type="ECO:0000256" key="6">
    <source>
        <dbReference type="ARBA" id="ARBA00022763"/>
    </source>
</evidence>
<dbReference type="SUPFAM" id="SSF46767">
    <property type="entry name" value="Methylated DNA-protein cysteine methyltransferase, C-terminal domain"/>
    <property type="match status" value="1"/>
</dbReference>
<comment type="caution">
    <text evidence="10">The sequence shown here is derived from an EMBL/GenBank/DDBJ whole genome shotgun (WGS) entry which is preliminary data.</text>
</comment>
<evidence type="ECO:0000259" key="9">
    <source>
        <dbReference type="Pfam" id="PF01035"/>
    </source>
</evidence>
<organism evidence="10 11">
    <name type="scientific">candidate division WOR-3 bacterium RBG_13_43_14</name>
    <dbReference type="NCBI Taxonomy" id="1802590"/>
    <lineage>
        <taxon>Bacteria</taxon>
        <taxon>Bacteria division WOR-3</taxon>
    </lineage>
</organism>
<feature type="domain" description="Methylated-DNA-[protein]-cysteine S-methyltransferase DNA binding" evidence="9">
    <location>
        <begin position="144"/>
        <end position="223"/>
    </location>
</feature>
<dbReference type="FunFam" id="1.10.10.10:FF:000214">
    <property type="entry name" value="Methylated-DNA--protein-cysteine methyltransferase"/>
    <property type="match status" value="1"/>
</dbReference>
<evidence type="ECO:0000256" key="5">
    <source>
        <dbReference type="ARBA" id="ARBA00022679"/>
    </source>
</evidence>
<gene>
    <name evidence="10" type="ORF">A2Y85_05325</name>
</gene>
<dbReference type="GO" id="GO:0003908">
    <property type="term" value="F:methylated-DNA-[protein]-cysteine S-methyltransferase activity"/>
    <property type="evidence" value="ECO:0007669"/>
    <property type="project" value="UniProtKB-EC"/>
</dbReference>
<evidence type="ECO:0000256" key="1">
    <source>
        <dbReference type="ARBA" id="ARBA00001286"/>
    </source>
</evidence>
<comment type="similarity">
    <text evidence="2">Belongs to the MGMT family.</text>
</comment>
<evidence type="ECO:0000256" key="2">
    <source>
        <dbReference type="ARBA" id="ARBA00008711"/>
    </source>
</evidence>
<protein>
    <recommendedName>
        <fullName evidence="3">methylated-DNA--[protein]-cysteine S-methyltransferase</fullName>
        <ecNumber evidence="3">2.1.1.63</ecNumber>
    </recommendedName>
</protein>
<dbReference type="EMBL" id="MEUM01000165">
    <property type="protein sequence ID" value="OGC38828.1"/>
    <property type="molecule type" value="Genomic_DNA"/>
</dbReference>
<reference evidence="10 11" key="1">
    <citation type="journal article" date="2016" name="Nat. Commun.">
        <title>Thousands of microbial genomes shed light on interconnected biogeochemical processes in an aquifer system.</title>
        <authorList>
            <person name="Anantharaman K."/>
            <person name="Brown C.T."/>
            <person name="Hug L.A."/>
            <person name="Sharon I."/>
            <person name="Castelle C.J."/>
            <person name="Probst A.J."/>
            <person name="Thomas B.C."/>
            <person name="Singh A."/>
            <person name="Wilkins M.J."/>
            <person name="Karaoz U."/>
            <person name="Brodie E.L."/>
            <person name="Williams K.H."/>
            <person name="Hubbard S.S."/>
            <person name="Banfield J.F."/>
        </authorList>
    </citation>
    <scope>NUCLEOTIDE SEQUENCE [LARGE SCALE GENOMIC DNA]</scope>
</reference>
<evidence type="ECO:0000256" key="7">
    <source>
        <dbReference type="ARBA" id="ARBA00023204"/>
    </source>
</evidence>
<comment type="catalytic activity">
    <reaction evidence="8">
        <text>a 6-O-methyl-2'-deoxyguanosine in DNA + L-cysteinyl-[protein] = S-methyl-L-cysteinyl-[protein] + a 2'-deoxyguanosine in DNA</text>
        <dbReference type="Rhea" id="RHEA:24000"/>
        <dbReference type="Rhea" id="RHEA-COMP:10131"/>
        <dbReference type="Rhea" id="RHEA-COMP:10132"/>
        <dbReference type="Rhea" id="RHEA-COMP:11367"/>
        <dbReference type="Rhea" id="RHEA-COMP:11368"/>
        <dbReference type="ChEBI" id="CHEBI:29950"/>
        <dbReference type="ChEBI" id="CHEBI:82612"/>
        <dbReference type="ChEBI" id="CHEBI:85445"/>
        <dbReference type="ChEBI" id="CHEBI:85448"/>
        <dbReference type="EC" id="2.1.1.63"/>
    </reaction>
</comment>
<evidence type="ECO:0000256" key="3">
    <source>
        <dbReference type="ARBA" id="ARBA00011918"/>
    </source>
</evidence>
<evidence type="ECO:0000256" key="8">
    <source>
        <dbReference type="ARBA" id="ARBA00049348"/>
    </source>
</evidence>
<dbReference type="CDD" id="cd06445">
    <property type="entry name" value="ATase"/>
    <property type="match status" value="1"/>
</dbReference>
<dbReference type="GO" id="GO:0006281">
    <property type="term" value="P:DNA repair"/>
    <property type="evidence" value="ECO:0007669"/>
    <property type="project" value="UniProtKB-KW"/>
</dbReference>